<protein>
    <submittedName>
        <fullName evidence="1">Uncharacterized protein</fullName>
    </submittedName>
</protein>
<dbReference type="AlphaFoldDB" id="A0A4R5B7F0"/>
<evidence type="ECO:0000313" key="2">
    <source>
        <dbReference type="Proteomes" id="UP000294513"/>
    </source>
</evidence>
<dbReference type="EMBL" id="SMKU01000154">
    <property type="protein sequence ID" value="TDD80366.1"/>
    <property type="molecule type" value="Genomic_DNA"/>
</dbReference>
<evidence type="ECO:0000313" key="1">
    <source>
        <dbReference type="EMBL" id="TDD80366.1"/>
    </source>
</evidence>
<reference evidence="1 2" key="1">
    <citation type="submission" date="2019-03" db="EMBL/GenBank/DDBJ databases">
        <title>Draft genome sequences of novel Actinobacteria.</title>
        <authorList>
            <person name="Sahin N."/>
            <person name="Ay H."/>
            <person name="Saygin H."/>
        </authorList>
    </citation>
    <scope>NUCLEOTIDE SEQUENCE [LARGE SCALE GENOMIC DNA]</scope>
    <source>
        <strain evidence="1 2">H3C3</strain>
    </source>
</reference>
<accession>A0A4R5B7F0</accession>
<dbReference type="Proteomes" id="UP000294513">
    <property type="component" value="Unassembled WGS sequence"/>
</dbReference>
<gene>
    <name evidence="1" type="ORF">E1298_26025</name>
</gene>
<dbReference type="RefSeq" id="WP_131897695.1">
    <property type="nucleotide sequence ID" value="NZ_SMKU01000154.1"/>
</dbReference>
<dbReference type="OrthoDB" id="3679856at2"/>
<organism evidence="1 2">
    <name type="scientific">Actinomadura rubrisoli</name>
    <dbReference type="NCBI Taxonomy" id="2530368"/>
    <lineage>
        <taxon>Bacteria</taxon>
        <taxon>Bacillati</taxon>
        <taxon>Actinomycetota</taxon>
        <taxon>Actinomycetes</taxon>
        <taxon>Streptosporangiales</taxon>
        <taxon>Thermomonosporaceae</taxon>
        <taxon>Actinomadura</taxon>
    </lineage>
</organism>
<proteinExistence type="predicted"/>
<sequence>MSPEACARLLTCRFAELASMPMPDRLRLVRALQDGRAQSFEKGFARWNVIQAVIRIFIDNDMGSPGTWASYTNAGGLEGLLRGVALASGMSDDDYGNPSARLWARYLIDLKGGRLAVKAVHNVAWSKAEQAALDWGRDPVNNPAVPTHIESAIWVSSEAYRVILRNEPAIMIVLRALNQPKLTRCYDWLTDVTNEEAIHTAGNAIVAIARTPTNVQALSRALAQLSTFYPACTRGARAPGHRTVAAMT</sequence>
<name>A0A4R5B7F0_9ACTN</name>
<keyword evidence="2" id="KW-1185">Reference proteome</keyword>
<comment type="caution">
    <text evidence="1">The sequence shown here is derived from an EMBL/GenBank/DDBJ whole genome shotgun (WGS) entry which is preliminary data.</text>
</comment>